<reference evidence="1 2" key="1">
    <citation type="journal article" date="2014" name="Am. J. Bot.">
        <title>Genome assembly and annotation for red clover (Trifolium pratense; Fabaceae).</title>
        <authorList>
            <person name="Istvanek J."/>
            <person name="Jaros M."/>
            <person name="Krenek A."/>
            <person name="Repkova J."/>
        </authorList>
    </citation>
    <scope>NUCLEOTIDE SEQUENCE [LARGE SCALE GENOMIC DNA]</scope>
    <source>
        <strain evidence="2">cv. Tatra</strain>
        <tissue evidence="1">Young leaves</tissue>
    </source>
</reference>
<comment type="caution">
    <text evidence="1">The sequence shown here is derived from an EMBL/GenBank/DDBJ whole genome shotgun (WGS) entry which is preliminary data.</text>
</comment>
<dbReference type="EMBL" id="ASHM01154991">
    <property type="protein sequence ID" value="PNX63399.1"/>
    <property type="molecule type" value="Genomic_DNA"/>
</dbReference>
<organism evidence="1 2">
    <name type="scientific">Trifolium pratense</name>
    <name type="common">Red clover</name>
    <dbReference type="NCBI Taxonomy" id="57577"/>
    <lineage>
        <taxon>Eukaryota</taxon>
        <taxon>Viridiplantae</taxon>
        <taxon>Streptophyta</taxon>
        <taxon>Embryophyta</taxon>
        <taxon>Tracheophyta</taxon>
        <taxon>Spermatophyta</taxon>
        <taxon>Magnoliopsida</taxon>
        <taxon>eudicotyledons</taxon>
        <taxon>Gunneridae</taxon>
        <taxon>Pentapetalae</taxon>
        <taxon>rosids</taxon>
        <taxon>fabids</taxon>
        <taxon>Fabales</taxon>
        <taxon>Fabaceae</taxon>
        <taxon>Papilionoideae</taxon>
        <taxon>50 kb inversion clade</taxon>
        <taxon>NPAAA clade</taxon>
        <taxon>Hologalegina</taxon>
        <taxon>IRL clade</taxon>
        <taxon>Trifolieae</taxon>
        <taxon>Trifolium</taxon>
    </lineage>
</organism>
<dbReference type="AlphaFoldDB" id="A0A2K3KAW8"/>
<evidence type="ECO:0000313" key="2">
    <source>
        <dbReference type="Proteomes" id="UP000236291"/>
    </source>
</evidence>
<reference evidence="1 2" key="2">
    <citation type="journal article" date="2017" name="Front. Plant Sci.">
        <title>Gene Classification and Mining of Molecular Markers Useful in Red Clover (Trifolium pratense) Breeding.</title>
        <authorList>
            <person name="Istvanek J."/>
            <person name="Dluhosova J."/>
            <person name="Dluhos P."/>
            <person name="Patkova L."/>
            <person name="Nedelnik J."/>
            <person name="Repkova J."/>
        </authorList>
    </citation>
    <scope>NUCLEOTIDE SEQUENCE [LARGE SCALE GENOMIC DNA]</scope>
    <source>
        <strain evidence="2">cv. Tatra</strain>
        <tissue evidence="1">Young leaves</tissue>
    </source>
</reference>
<proteinExistence type="predicted"/>
<accession>A0A2K3KAW8</accession>
<evidence type="ECO:0000313" key="1">
    <source>
        <dbReference type="EMBL" id="PNX63399.1"/>
    </source>
</evidence>
<feature type="non-terminal residue" evidence="1">
    <location>
        <position position="74"/>
    </location>
</feature>
<dbReference type="PANTHER" id="PTHR11439">
    <property type="entry name" value="GAG-POL-RELATED RETROTRANSPOSON"/>
    <property type="match status" value="1"/>
</dbReference>
<name>A0A2K3KAW8_TRIPR</name>
<gene>
    <name evidence="1" type="ORF">L195_g061605</name>
</gene>
<dbReference type="Proteomes" id="UP000236291">
    <property type="component" value="Unassembled WGS sequence"/>
</dbReference>
<dbReference type="PANTHER" id="PTHR11439:SF483">
    <property type="entry name" value="PEPTIDE SYNTHASE GLIP-LIKE, PUTATIVE (AFU_ORTHOLOGUE AFUA_3G12920)-RELATED"/>
    <property type="match status" value="1"/>
</dbReference>
<protein>
    <submittedName>
        <fullName evidence="1">Putative copia-type protein</fullName>
    </submittedName>
</protein>
<sequence>MDQCNKVCSPMVPGNKLIRDENGKFVDATNYRQMTGCLMYLLATRPDLTFSICLVARYMERPTEIHLAAIKRIM</sequence>